<feature type="compositionally biased region" description="Polar residues" evidence="1">
    <location>
        <begin position="101"/>
        <end position="114"/>
    </location>
</feature>
<dbReference type="InterPro" id="IPR013087">
    <property type="entry name" value="Znf_C2H2_type"/>
</dbReference>
<dbReference type="PROSITE" id="PS00028">
    <property type="entry name" value="ZINC_FINGER_C2H2_1"/>
    <property type="match status" value="1"/>
</dbReference>
<gene>
    <name evidence="3" type="ORF">QQX98_007922</name>
</gene>
<protein>
    <recommendedName>
        <fullName evidence="2">C2H2-type domain-containing protein</fullName>
    </recommendedName>
</protein>
<evidence type="ECO:0000313" key="3">
    <source>
        <dbReference type="EMBL" id="KAK7413198.1"/>
    </source>
</evidence>
<dbReference type="Gene3D" id="3.30.160.60">
    <property type="entry name" value="Classic Zinc Finger"/>
    <property type="match status" value="1"/>
</dbReference>
<sequence>MRVGVESAVGPAYQLNFAGETFQKRKKLKPAEVDALCRRYGMNPENKNHRSAAAKRGVKERWDNWIDEHNALRNPPPSSSSAATQPAPGNGHLGGTPIDPASSSLSVATQSALSNGHLGGTPSAMASDVGTPVDPAMEAINNAFFGSNNLDETVSQSNFDRISKAQNQTSSGECAIIKGDSAGFCAFFSKINITTTQPSGLLWSTGLVSMTEIISRNPVSSYYWRCPNTEFGCKAKFVSMRLMNIHAKDCIFTSHEKYQAYVQERPHSCDNCNSRFKTAKLLRNHGVAVHWVPKRCSEPDCPYTDLFQSASALKAHMDRFQLGAPFQDAT</sequence>
<feature type="region of interest" description="Disordered" evidence="1">
    <location>
        <begin position="69"/>
        <end position="132"/>
    </location>
</feature>
<dbReference type="EMBL" id="JAZAVJ010000136">
    <property type="protein sequence ID" value="KAK7413198.1"/>
    <property type="molecule type" value="Genomic_DNA"/>
</dbReference>
<feature type="domain" description="C2H2-type" evidence="2">
    <location>
        <begin position="269"/>
        <end position="290"/>
    </location>
</feature>
<organism evidence="3 4">
    <name type="scientific">Neonectria punicea</name>
    <dbReference type="NCBI Taxonomy" id="979145"/>
    <lineage>
        <taxon>Eukaryota</taxon>
        <taxon>Fungi</taxon>
        <taxon>Dikarya</taxon>
        <taxon>Ascomycota</taxon>
        <taxon>Pezizomycotina</taxon>
        <taxon>Sordariomycetes</taxon>
        <taxon>Hypocreomycetidae</taxon>
        <taxon>Hypocreales</taxon>
        <taxon>Nectriaceae</taxon>
        <taxon>Neonectria</taxon>
    </lineage>
</organism>
<comment type="caution">
    <text evidence="3">The sequence shown here is derived from an EMBL/GenBank/DDBJ whole genome shotgun (WGS) entry which is preliminary data.</text>
</comment>
<name>A0ABR1GWL7_9HYPO</name>
<reference evidence="3 4" key="1">
    <citation type="journal article" date="2025" name="Microbiol. Resour. Announc.">
        <title>Draft genome sequences for Neonectria magnoliae and Neonectria punicea, canker pathogens of Liriodendron tulipifera and Acer saccharum in West Virginia.</title>
        <authorList>
            <person name="Petronek H.M."/>
            <person name="Kasson M.T."/>
            <person name="Metheny A.M."/>
            <person name="Stauder C.M."/>
            <person name="Lovett B."/>
            <person name="Lynch S.C."/>
            <person name="Garnas J.R."/>
            <person name="Kasson L.R."/>
            <person name="Stajich J.E."/>
        </authorList>
    </citation>
    <scope>NUCLEOTIDE SEQUENCE [LARGE SCALE GENOMIC DNA]</scope>
    <source>
        <strain evidence="3 4">NRRL 64653</strain>
    </source>
</reference>
<evidence type="ECO:0000259" key="2">
    <source>
        <dbReference type="PROSITE" id="PS00028"/>
    </source>
</evidence>
<dbReference type="Proteomes" id="UP001498476">
    <property type="component" value="Unassembled WGS sequence"/>
</dbReference>
<evidence type="ECO:0000256" key="1">
    <source>
        <dbReference type="SAM" id="MobiDB-lite"/>
    </source>
</evidence>
<accession>A0ABR1GWL7</accession>
<proteinExistence type="predicted"/>
<evidence type="ECO:0000313" key="4">
    <source>
        <dbReference type="Proteomes" id="UP001498476"/>
    </source>
</evidence>
<keyword evidence="4" id="KW-1185">Reference proteome</keyword>
<feature type="compositionally biased region" description="Low complexity" evidence="1">
    <location>
        <begin position="79"/>
        <end position="88"/>
    </location>
</feature>